<gene>
    <name evidence="2" type="ORF">CCMP2556_LOCUS54615</name>
</gene>
<organism evidence="2 3">
    <name type="scientific">Durusdinium trenchii</name>
    <dbReference type="NCBI Taxonomy" id="1381693"/>
    <lineage>
        <taxon>Eukaryota</taxon>
        <taxon>Sar</taxon>
        <taxon>Alveolata</taxon>
        <taxon>Dinophyceae</taxon>
        <taxon>Suessiales</taxon>
        <taxon>Symbiodiniaceae</taxon>
        <taxon>Durusdinium</taxon>
    </lineage>
</organism>
<comment type="caution">
    <text evidence="2">The sequence shown here is derived from an EMBL/GenBank/DDBJ whole genome shotgun (WGS) entry which is preliminary data.</text>
</comment>
<protein>
    <submittedName>
        <fullName evidence="2">Uncharacterized protein</fullName>
    </submittedName>
</protein>
<feature type="region of interest" description="Disordered" evidence="1">
    <location>
        <begin position="40"/>
        <end position="78"/>
    </location>
</feature>
<evidence type="ECO:0000256" key="1">
    <source>
        <dbReference type="SAM" id="MobiDB-lite"/>
    </source>
</evidence>
<proteinExistence type="predicted"/>
<evidence type="ECO:0000313" key="2">
    <source>
        <dbReference type="EMBL" id="CAK9117247.1"/>
    </source>
</evidence>
<feature type="compositionally biased region" description="Basic and acidic residues" evidence="1">
    <location>
        <begin position="40"/>
        <end position="49"/>
    </location>
</feature>
<name>A0ABP0SXS1_9DINO</name>
<reference evidence="2 3" key="1">
    <citation type="submission" date="2024-02" db="EMBL/GenBank/DDBJ databases">
        <authorList>
            <person name="Chen Y."/>
            <person name="Shah S."/>
            <person name="Dougan E. K."/>
            <person name="Thang M."/>
            <person name="Chan C."/>
        </authorList>
    </citation>
    <scope>NUCLEOTIDE SEQUENCE [LARGE SCALE GENOMIC DNA]</scope>
</reference>
<keyword evidence="3" id="KW-1185">Reference proteome</keyword>
<feature type="compositionally biased region" description="Basic and acidic residues" evidence="1">
    <location>
        <begin position="130"/>
        <end position="156"/>
    </location>
</feature>
<evidence type="ECO:0000313" key="3">
    <source>
        <dbReference type="Proteomes" id="UP001642484"/>
    </source>
</evidence>
<sequence length="228" mass="25419">MILVCCNMFFFSKSFDVFLCVRSSFLFCIGRRGGSCMPRLQEKETRSDPLESAVSSKDRLDRLHRRSMGTMGTTSNLTNPRVQLAAACVLQGRLETQDSLKSESSLQLPSPRGESERPFLRKSRPKTATARRDGRDPRDAPRSESEHVRRCSDRPQWDGPRVQVDKDAPPDEMALSPSTVRSSGTRTFASRPPAIGDKIAMAALRSWAVTATALAKANLEQDRESSRQ</sequence>
<feature type="compositionally biased region" description="Polar residues" evidence="1">
    <location>
        <begin position="176"/>
        <end position="188"/>
    </location>
</feature>
<accession>A0ABP0SXS1</accession>
<dbReference type="Proteomes" id="UP001642484">
    <property type="component" value="Unassembled WGS sequence"/>
</dbReference>
<feature type="region of interest" description="Disordered" evidence="1">
    <location>
        <begin position="99"/>
        <end position="192"/>
    </location>
</feature>
<dbReference type="EMBL" id="CAXAMN010028617">
    <property type="protein sequence ID" value="CAK9117247.1"/>
    <property type="molecule type" value="Genomic_DNA"/>
</dbReference>